<dbReference type="Gene3D" id="3.40.50.300">
    <property type="entry name" value="P-loop containing nucleotide triphosphate hydrolases"/>
    <property type="match status" value="1"/>
</dbReference>
<dbReference type="GO" id="GO:0005524">
    <property type="term" value="F:ATP binding"/>
    <property type="evidence" value="ECO:0007669"/>
    <property type="project" value="UniProtKB-KW"/>
</dbReference>
<evidence type="ECO:0000313" key="4">
    <source>
        <dbReference type="EMBL" id="WAJ68966.1"/>
    </source>
</evidence>
<dbReference type="InterPro" id="IPR017871">
    <property type="entry name" value="ABC_transporter-like_CS"/>
</dbReference>
<dbReference type="SMART" id="SM00382">
    <property type="entry name" value="AAA"/>
    <property type="match status" value="1"/>
</dbReference>
<dbReference type="EMBL" id="CP109965">
    <property type="protein sequence ID" value="WAJ68966.1"/>
    <property type="molecule type" value="Genomic_DNA"/>
</dbReference>
<feature type="domain" description="ABC transporter" evidence="3">
    <location>
        <begin position="5"/>
        <end position="237"/>
    </location>
</feature>
<dbReference type="CDD" id="cd03214">
    <property type="entry name" value="ABC_Iron-Siderophores_B12_Hemin"/>
    <property type="match status" value="1"/>
</dbReference>
<dbReference type="InterPro" id="IPR027417">
    <property type="entry name" value="P-loop_NTPase"/>
</dbReference>
<dbReference type="PANTHER" id="PTHR42794:SF2">
    <property type="entry name" value="ABC TRANSPORTER ATP-BINDING PROTEIN"/>
    <property type="match status" value="1"/>
</dbReference>
<dbReference type="InterPro" id="IPR003439">
    <property type="entry name" value="ABC_transporter-like_ATP-bd"/>
</dbReference>
<name>A0ABY7AKX5_9ALTE</name>
<dbReference type="PROSITE" id="PS00211">
    <property type="entry name" value="ABC_TRANSPORTER_1"/>
    <property type="match status" value="1"/>
</dbReference>
<sequence>MTALLSVKQLSWQTQHKSILSDLNFELNAGSINAIVGPNGAGKTSLLRCLYRQISDYQGYISLSGQPVEQLKHKMLAQQIAVVNQHSDIHFTLSVYEIVCMGLIPHLSLFSQINSVQKQWVDKVLAQLDITDFKDRVFNRLSGGEQQRVLIARALVQQPQLLILDEPTNHLDVHFQHQILSLVNQLGVCVLMTLHDLNLAAYYADNILLLNQGKLVASGVPEQVLTPKLIQQVFELPVSLGINPLNKKQHVYFAAPENKVAIFEDQNHSRRSCDNP</sequence>
<protein>
    <submittedName>
        <fullName evidence="4">ABC transporter ATP-binding protein</fullName>
    </submittedName>
</protein>
<evidence type="ECO:0000259" key="3">
    <source>
        <dbReference type="PROSITE" id="PS50893"/>
    </source>
</evidence>
<gene>
    <name evidence="4" type="ORF">OLW01_07125</name>
</gene>
<evidence type="ECO:0000313" key="5">
    <source>
        <dbReference type="Proteomes" id="UP001163726"/>
    </source>
</evidence>
<dbReference type="PANTHER" id="PTHR42794">
    <property type="entry name" value="HEMIN IMPORT ATP-BINDING PROTEIN HMUV"/>
    <property type="match status" value="1"/>
</dbReference>
<dbReference type="SUPFAM" id="SSF52540">
    <property type="entry name" value="P-loop containing nucleoside triphosphate hydrolases"/>
    <property type="match status" value="1"/>
</dbReference>
<organism evidence="4 5">
    <name type="scientific">Catenovulum adriaticum</name>
    <dbReference type="NCBI Taxonomy" id="2984846"/>
    <lineage>
        <taxon>Bacteria</taxon>
        <taxon>Pseudomonadati</taxon>
        <taxon>Pseudomonadota</taxon>
        <taxon>Gammaproteobacteria</taxon>
        <taxon>Alteromonadales</taxon>
        <taxon>Alteromonadaceae</taxon>
        <taxon>Catenovulum</taxon>
    </lineage>
</organism>
<dbReference type="Pfam" id="PF00005">
    <property type="entry name" value="ABC_tran"/>
    <property type="match status" value="1"/>
</dbReference>
<keyword evidence="1" id="KW-0547">Nucleotide-binding</keyword>
<dbReference type="InterPro" id="IPR003593">
    <property type="entry name" value="AAA+_ATPase"/>
</dbReference>
<keyword evidence="5" id="KW-1185">Reference proteome</keyword>
<proteinExistence type="predicted"/>
<evidence type="ECO:0000256" key="1">
    <source>
        <dbReference type="ARBA" id="ARBA00022741"/>
    </source>
</evidence>
<accession>A0ABY7AKX5</accession>
<reference evidence="4" key="1">
    <citation type="submission" date="2022-10" db="EMBL/GenBank/DDBJ databases">
        <title>Catenovulum adriacola sp. nov. isolated in the Harbour of Susak.</title>
        <authorList>
            <person name="Schoch T."/>
            <person name="Reich S.J."/>
            <person name="Stoeferle S."/>
            <person name="Flaiz M."/>
            <person name="Kazda M."/>
            <person name="Riedel C.U."/>
            <person name="Duerre P."/>
        </authorList>
    </citation>
    <scope>NUCLEOTIDE SEQUENCE</scope>
    <source>
        <strain evidence="4">TS8</strain>
    </source>
</reference>
<evidence type="ECO:0000256" key="2">
    <source>
        <dbReference type="ARBA" id="ARBA00022840"/>
    </source>
</evidence>
<dbReference type="RefSeq" id="WP_268073078.1">
    <property type="nucleotide sequence ID" value="NZ_CP109965.1"/>
</dbReference>
<dbReference type="Proteomes" id="UP001163726">
    <property type="component" value="Chromosome"/>
</dbReference>
<keyword evidence="2 4" id="KW-0067">ATP-binding</keyword>
<dbReference type="PROSITE" id="PS50893">
    <property type="entry name" value="ABC_TRANSPORTER_2"/>
    <property type="match status" value="1"/>
</dbReference>